<feature type="compositionally biased region" description="Acidic residues" evidence="1">
    <location>
        <begin position="105"/>
        <end position="119"/>
    </location>
</feature>
<proteinExistence type="predicted"/>
<dbReference type="EMBL" id="BFEA01000257">
    <property type="protein sequence ID" value="GBG76981.1"/>
    <property type="molecule type" value="Genomic_DNA"/>
</dbReference>
<reference evidence="2 3" key="1">
    <citation type="journal article" date="2018" name="Cell">
        <title>The Chara Genome: Secondary Complexity and Implications for Plant Terrestrialization.</title>
        <authorList>
            <person name="Nishiyama T."/>
            <person name="Sakayama H."/>
            <person name="Vries J.D."/>
            <person name="Buschmann H."/>
            <person name="Saint-Marcoux D."/>
            <person name="Ullrich K.K."/>
            <person name="Haas F.B."/>
            <person name="Vanderstraeten L."/>
            <person name="Becker D."/>
            <person name="Lang D."/>
            <person name="Vosolsobe S."/>
            <person name="Rombauts S."/>
            <person name="Wilhelmsson P.K.I."/>
            <person name="Janitza P."/>
            <person name="Kern R."/>
            <person name="Heyl A."/>
            <person name="Rumpler F."/>
            <person name="Villalobos L.I.A.C."/>
            <person name="Clay J.M."/>
            <person name="Skokan R."/>
            <person name="Toyoda A."/>
            <person name="Suzuki Y."/>
            <person name="Kagoshima H."/>
            <person name="Schijlen E."/>
            <person name="Tajeshwar N."/>
            <person name="Catarino B."/>
            <person name="Hetherington A.J."/>
            <person name="Saltykova A."/>
            <person name="Bonnot C."/>
            <person name="Breuninger H."/>
            <person name="Symeonidi A."/>
            <person name="Radhakrishnan G.V."/>
            <person name="Van Nieuwerburgh F."/>
            <person name="Deforce D."/>
            <person name="Chang C."/>
            <person name="Karol K.G."/>
            <person name="Hedrich R."/>
            <person name="Ulvskov P."/>
            <person name="Glockner G."/>
            <person name="Delwiche C.F."/>
            <person name="Petrasek J."/>
            <person name="Van de Peer Y."/>
            <person name="Friml J."/>
            <person name="Beilby M."/>
            <person name="Dolan L."/>
            <person name="Kohara Y."/>
            <person name="Sugano S."/>
            <person name="Fujiyama A."/>
            <person name="Delaux P.-M."/>
            <person name="Quint M."/>
            <person name="TheiBen G."/>
            <person name="Hagemann M."/>
            <person name="Harholt J."/>
            <person name="Dunand C."/>
            <person name="Zachgo S."/>
            <person name="Langdale J."/>
            <person name="Maumus F."/>
            <person name="Straeten D.V.D."/>
            <person name="Gould S.B."/>
            <person name="Rensing S.A."/>
        </authorList>
    </citation>
    <scope>NUCLEOTIDE SEQUENCE [LARGE SCALE GENOMIC DNA]</scope>
    <source>
        <strain evidence="2 3">S276</strain>
    </source>
</reference>
<dbReference type="Proteomes" id="UP000265515">
    <property type="component" value="Unassembled WGS sequence"/>
</dbReference>
<feature type="compositionally biased region" description="Basic and acidic residues" evidence="1">
    <location>
        <begin position="141"/>
        <end position="157"/>
    </location>
</feature>
<feature type="compositionally biased region" description="Basic and acidic residues" evidence="1">
    <location>
        <begin position="170"/>
        <end position="184"/>
    </location>
</feature>
<accession>A0A388L3U8</accession>
<feature type="region of interest" description="Disordered" evidence="1">
    <location>
        <begin position="51"/>
        <end position="184"/>
    </location>
</feature>
<gene>
    <name evidence="2" type="ORF">CBR_g23312</name>
</gene>
<evidence type="ECO:0000256" key="1">
    <source>
        <dbReference type="SAM" id="MobiDB-lite"/>
    </source>
</evidence>
<evidence type="ECO:0000313" key="3">
    <source>
        <dbReference type="Proteomes" id="UP000265515"/>
    </source>
</evidence>
<dbReference type="AlphaFoldDB" id="A0A388L3U8"/>
<evidence type="ECO:0000313" key="2">
    <source>
        <dbReference type="EMBL" id="GBG76981.1"/>
    </source>
</evidence>
<sequence>MELNVRCLSCACELGWICVIGQCHQPQKGDGKVFNVNDMDLRNIWDNTHSSGGYNHDNEHDDDINDDVNDDDEDNSDMTLWNQETGGAHNDGDNDPSESSQNGESGDDDDDDDDDDDTGDINCWNQKTGDEERDLGGTVYWDKKRSEDKRMDFKDSDDMNGSEQEGADNSFEKARNRQGRRRDW</sequence>
<organism evidence="2 3">
    <name type="scientific">Chara braunii</name>
    <name type="common">Braun's stonewort</name>
    <dbReference type="NCBI Taxonomy" id="69332"/>
    <lineage>
        <taxon>Eukaryota</taxon>
        <taxon>Viridiplantae</taxon>
        <taxon>Streptophyta</taxon>
        <taxon>Charophyceae</taxon>
        <taxon>Charales</taxon>
        <taxon>Characeae</taxon>
        <taxon>Chara</taxon>
    </lineage>
</organism>
<comment type="caution">
    <text evidence="2">The sequence shown here is derived from an EMBL/GenBank/DDBJ whole genome shotgun (WGS) entry which is preliminary data.</text>
</comment>
<keyword evidence="3" id="KW-1185">Reference proteome</keyword>
<name>A0A388L3U8_CHABU</name>
<feature type="compositionally biased region" description="Acidic residues" evidence="1">
    <location>
        <begin position="60"/>
        <end position="76"/>
    </location>
</feature>
<protein>
    <submittedName>
        <fullName evidence="2">Uncharacterized protein</fullName>
    </submittedName>
</protein>
<dbReference type="Gramene" id="GBG76981">
    <property type="protein sequence ID" value="GBG76981"/>
    <property type="gene ID" value="CBR_g23312"/>
</dbReference>